<comment type="caution">
    <text evidence="3">The sequence shown here is derived from an EMBL/GenBank/DDBJ whole genome shotgun (WGS) entry which is preliminary data.</text>
</comment>
<dbReference type="EMBL" id="JAIQ01000083">
    <property type="protein sequence ID" value="KLE00606.1"/>
    <property type="molecule type" value="Genomic_DNA"/>
</dbReference>
<proteinExistence type="predicted"/>
<feature type="compositionally biased region" description="Low complexity" evidence="1">
    <location>
        <begin position="70"/>
        <end position="94"/>
    </location>
</feature>
<evidence type="ECO:0000256" key="2">
    <source>
        <dbReference type="SAM" id="SignalP"/>
    </source>
</evidence>
<feature type="region of interest" description="Disordered" evidence="1">
    <location>
        <begin position="36"/>
        <end position="94"/>
    </location>
</feature>
<feature type="compositionally biased region" description="Low complexity" evidence="1">
    <location>
        <begin position="39"/>
        <end position="51"/>
    </location>
</feature>
<name>A0A0G9K278_9BACT</name>
<reference evidence="3 4" key="1">
    <citation type="submission" date="2014-01" db="EMBL/GenBank/DDBJ databases">
        <title>Development of a Comparative Genomic Fingerprinting Assay for High Resolution Genotyping of Arcobacter butzleri.</title>
        <authorList>
            <person name="Webb A.L."/>
            <person name="Inglis G.D."/>
            <person name="Kruczkiewicz P."/>
            <person name="Selinger L.B."/>
            <person name="Taboada E.N."/>
        </authorList>
    </citation>
    <scope>NUCLEOTIDE SEQUENCE [LARGE SCALE GENOMIC DNA]</scope>
    <source>
        <strain evidence="3 4">L348</strain>
    </source>
</reference>
<dbReference type="PATRIC" id="fig|1447256.3.peg.1064"/>
<protein>
    <submittedName>
        <fullName evidence="3">Uncharacterized protein</fullName>
    </submittedName>
</protein>
<evidence type="ECO:0000313" key="4">
    <source>
        <dbReference type="Proteomes" id="UP000035514"/>
    </source>
</evidence>
<gene>
    <name evidence="3" type="ORF">AA20_05475</name>
</gene>
<accession>A0A0G9K278</accession>
<evidence type="ECO:0000313" key="3">
    <source>
        <dbReference type="EMBL" id="KLE00606.1"/>
    </source>
</evidence>
<sequence>MKKIAFFVLLCASINLFADNYVNGYYKSNGTYVNGYTRSSSNSTKSDNFSTYGNVNPYTGKEGTKTYDDYNNYGRSNSNNSNYNSSGYKNTYGK</sequence>
<feature type="signal peptide" evidence="2">
    <location>
        <begin position="1"/>
        <end position="18"/>
    </location>
</feature>
<feature type="chain" id="PRO_5005197981" evidence="2">
    <location>
        <begin position="19"/>
        <end position="94"/>
    </location>
</feature>
<evidence type="ECO:0000256" key="1">
    <source>
        <dbReference type="SAM" id="MobiDB-lite"/>
    </source>
</evidence>
<organism evidence="3 4">
    <name type="scientific">Aliarcobacter butzleri L348</name>
    <dbReference type="NCBI Taxonomy" id="1447256"/>
    <lineage>
        <taxon>Bacteria</taxon>
        <taxon>Pseudomonadati</taxon>
        <taxon>Campylobacterota</taxon>
        <taxon>Epsilonproteobacteria</taxon>
        <taxon>Campylobacterales</taxon>
        <taxon>Arcobacteraceae</taxon>
        <taxon>Aliarcobacter</taxon>
    </lineage>
</organism>
<dbReference type="Proteomes" id="UP000035514">
    <property type="component" value="Unassembled WGS sequence"/>
</dbReference>
<dbReference type="AlphaFoldDB" id="A0A0G9K278"/>
<dbReference type="RefSeq" id="WP_052943032.1">
    <property type="nucleotide sequence ID" value="NZ_JAIQ01000083.1"/>
</dbReference>
<keyword evidence="2" id="KW-0732">Signal</keyword>